<evidence type="ECO:0000313" key="3">
    <source>
        <dbReference type="Proteomes" id="UP000054223"/>
    </source>
</evidence>
<feature type="transmembrane region" description="Helical" evidence="1">
    <location>
        <begin position="57"/>
        <end position="78"/>
    </location>
</feature>
<evidence type="ECO:0000313" key="2">
    <source>
        <dbReference type="EMBL" id="KUG06659.1"/>
    </source>
</evidence>
<protein>
    <submittedName>
        <fullName evidence="2">Uncharacterized protein</fullName>
    </submittedName>
</protein>
<accession>A0A9X0HIU2</accession>
<keyword evidence="1" id="KW-1133">Transmembrane helix</keyword>
<name>A0A9X0HIU2_SOLP1</name>
<dbReference type="EMBL" id="LNAL01000008">
    <property type="protein sequence ID" value="KUG06659.1"/>
    <property type="molecule type" value="Genomic_DNA"/>
</dbReference>
<gene>
    <name evidence="2" type="ORF">ASU33_04790</name>
</gene>
<reference evidence="2 3" key="1">
    <citation type="submission" date="2015-11" db="EMBL/GenBank/DDBJ databases">
        <title>Solirubrum puertoriconensis gen. nov. an environmental bacteria isolated in Puerto Rico.</title>
        <authorList>
            <person name="Cuebas-Irizarry M.F."/>
            <person name="Montalvo-Rodriguez R."/>
        </authorList>
    </citation>
    <scope>NUCLEOTIDE SEQUENCE [LARGE SCALE GENOMIC DNA]</scope>
    <source>
        <strain evidence="2 3">MC1A</strain>
    </source>
</reference>
<sequence>MAMSQQALPPPPSGTSEYTFTEQQSFLCHWWWLILLLGALTVGLTVLLKPLPLGARTALLFVAGPLTLGLLACFRLQVRLNTEGIRYRFFPLGWRLIGWAEVQQAYVRKYSALREYGGWGIKGFSLNNYAYNVAGSYGLQLVLRSGTRILLGTQRPAELQQALERLGAPAEVPA</sequence>
<proteinExistence type="predicted"/>
<dbReference type="AlphaFoldDB" id="A0A9X0HIU2"/>
<feature type="transmembrane region" description="Helical" evidence="1">
    <location>
        <begin position="30"/>
        <end position="51"/>
    </location>
</feature>
<keyword evidence="1" id="KW-0472">Membrane</keyword>
<dbReference type="Proteomes" id="UP000054223">
    <property type="component" value="Unassembled WGS sequence"/>
</dbReference>
<keyword evidence="1" id="KW-0812">Transmembrane</keyword>
<keyword evidence="3" id="KW-1185">Reference proteome</keyword>
<organism evidence="2 3">
    <name type="scientific">Solirubrum puertoriconensis</name>
    <dbReference type="NCBI Taxonomy" id="1751427"/>
    <lineage>
        <taxon>Bacteria</taxon>
        <taxon>Pseudomonadati</taxon>
        <taxon>Bacteroidota</taxon>
        <taxon>Cytophagia</taxon>
        <taxon>Cytophagales</taxon>
    </lineage>
</organism>
<evidence type="ECO:0000256" key="1">
    <source>
        <dbReference type="SAM" id="Phobius"/>
    </source>
</evidence>
<comment type="caution">
    <text evidence="2">The sequence shown here is derived from an EMBL/GenBank/DDBJ whole genome shotgun (WGS) entry which is preliminary data.</text>
</comment>